<accession>A0A918GGC7</accession>
<comment type="caution">
    <text evidence="1">The sequence shown here is derived from an EMBL/GenBank/DDBJ whole genome shotgun (WGS) entry which is preliminary data.</text>
</comment>
<name>A0A918GGC7_9PSEU</name>
<evidence type="ECO:0000313" key="2">
    <source>
        <dbReference type="Proteomes" id="UP000660680"/>
    </source>
</evidence>
<gene>
    <name evidence="1" type="ORF">GCM10010171_30620</name>
</gene>
<organism evidence="1 2">
    <name type="scientific">Actinokineospora fastidiosa</name>
    <dbReference type="NCBI Taxonomy" id="1816"/>
    <lineage>
        <taxon>Bacteria</taxon>
        <taxon>Bacillati</taxon>
        <taxon>Actinomycetota</taxon>
        <taxon>Actinomycetes</taxon>
        <taxon>Pseudonocardiales</taxon>
        <taxon>Pseudonocardiaceae</taxon>
        <taxon>Actinokineospora</taxon>
    </lineage>
</organism>
<protein>
    <submittedName>
        <fullName evidence="1">Uncharacterized protein</fullName>
    </submittedName>
</protein>
<sequence length="144" mass="15839">MRMTLEPVDAPEDACRVVVENRTRRVLGVRDDLGGHRFRLVTLFQPADGGRLLVEIDQCHGATRPTPGDAIVHIVEAPYPASTTGARRDATGVWQWSLLLRNLPLERGGCTVRISGANLPECRDYDLVPLDAYWAGYLLGTSAD</sequence>
<dbReference type="EMBL" id="BMRB01000002">
    <property type="protein sequence ID" value="GGS34126.1"/>
    <property type="molecule type" value="Genomic_DNA"/>
</dbReference>
<keyword evidence="2" id="KW-1185">Reference proteome</keyword>
<evidence type="ECO:0000313" key="1">
    <source>
        <dbReference type="EMBL" id="GGS34126.1"/>
    </source>
</evidence>
<dbReference type="AlphaFoldDB" id="A0A918GGC7"/>
<dbReference type="Proteomes" id="UP000660680">
    <property type="component" value="Unassembled WGS sequence"/>
</dbReference>
<reference evidence="1" key="2">
    <citation type="submission" date="2020-09" db="EMBL/GenBank/DDBJ databases">
        <authorList>
            <person name="Sun Q."/>
            <person name="Ohkuma M."/>
        </authorList>
    </citation>
    <scope>NUCLEOTIDE SEQUENCE</scope>
    <source>
        <strain evidence="1">JCM 3276</strain>
    </source>
</reference>
<reference evidence="1" key="1">
    <citation type="journal article" date="2014" name="Int. J. Syst. Evol. Microbiol.">
        <title>Complete genome sequence of Corynebacterium casei LMG S-19264T (=DSM 44701T), isolated from a smear-ripened cheese.</title>
        <authorList>
            <consortium name="US DOE Joint Genome Institute (JGI-PGF)"/>
            <person name="Walter F."/>
            <person name="Albersmeier A."/>
            <person name="Kalinowski J."/>
            <person name="Ruckert C."/>
        </authorList>
    </citation>
    <scope>NUCLEOTIDE SEQUENCE</scope>
    <source>
        <strain evidence="1">JCM 3276</strain>
    </source>
</reference>
<proteinExistence type="predicted"/>